<proteinExistence type="predicted"/>
<dbReference type="EC" id="2.7.7.65" evidence="1"/>
<evidence type="ECO:0000313" key="6">
    <source>
        <dbReference type="Proteomes" id="UP000268192"/>
    </source>
</evidence>
<dbReference type="CDD" id="cd19410">
    <property type="entry name" value="HK9-like_sensor"/>
    <property type="match status" value="1"/>
</dbReference>
<dbReference type="Pfam" id="PF00990">
    <property type="entry name" value="GGDEF"/>
    <property type="match status" value="1"/>
</dbReference>
<dbReference type="Gene3D" id="3.30.70.270">
    <property type="match status" value="1"/>
</dbReference>
<dbReference type="AlphaFoldDB" id="A0A3S9B2U6"/>
<feature type="domain" description="GGDEF" evidence="4">
    <location>
        <begin position="424"/>
        <end position="558"/>
    </location>
</feature>
<accession>A0A3S9B2U6</accession>
<dbReference type="InterPro" id="IPR029016">
    <property type="entry name" value="GAF-like_dom_sf"/>
</dbReference>
<evidence type="ECO:0000313" key="5">
    <source>
        <dbReference type="EMBL" id="AZN71201.1"/>
    </source>
</evidence>
<comment type="catalytic activity">
    <reaction evidence="2">
        <text>2 GTP = 3',3'-c-di-GMP + 2 diphosphate</text>
        <dbReference type="Rhea" id="RHEA:24898"/>
        <dbReference type="ChEBI" id="CHEBI:33019"/>
        <dbReference type="ChEBI" id="CHEBI:37565"/>
        <dbReference type="ChEBI" id="CHEBI:58805"/>
        <dbReference type="EC" id="2.7.7.65"/>
    </reaction>
</comment>
<dbReference type="SMART" id="SM00065">
    <property type="entry name" value="GAF"/>
    <property type="match status" value="1"/>
</dbReference>
<dbReference type="SMART" id="SM00267">
    <property type="entry name" value="GGDEF"/>
    <property type="match status" value="1"/>
</dbReference>
<dbReference type="FunFam" id="3.30.70.270:FF:000001">
    <property type="entry name" value="Diguanylate cyclase domain protein"/>
    <property type="match status" value="1"/>
</dbReference>
<dbReference type="InterPro" id="IPR003018">
    <property type="entry name" value="GAF"/>
</dbReference>
<gene>
    <name evidence="5" type="ORF">D5400_07885</name>
</gene>
<dbReference type="InterPro" id="IPR007891">
    <property type="entry name" value="CHASE3"/>
</dbReference>
<dbReference type="PANTHER" id="PTHR45138">
    <property type="entry name" value="REGULATORY COMPONENTS OF SENSORY TRANSDUCTION SYSTEM"/>
    <property type="match status" value="1"/>
</dbReference>
<dbReference type="GO" id="GO:0052621">
    <property type="term" value="F:diguanylate cyclase activity"/>
    <property type="evidence" value="ECO:0007669"/>
    <property type="project" value="UniProtKB-EC"/>
</dbReference>
<dbReference type="GO" id="GO:0005886">
    <property type="term" value="C:plasma membrane"/>
    <property type="evidence" value="ECO:0007669"/>
    <property type="project" value="TreeGrafter"/>
</dbReference>
<organism evidence="5 6">
    <name type="scientific">Georhizobium profundi</name>
    <dbReference type="NCBI Taxonomy" id="2341112"/>
    <lineage>
        <taxon>Bacteria</taxon>
        <taxon>Pseudomonadati</taxon>
        <taxon>Pseudomonadota</taxon>
        <taxon>Alphaproteobacteria</taxon>
        <taxon>Hyphomicrobiales</taxon>
        <taxon>Rhizobiaceae</taxon>
        <taxon>Georhizobium</taxon>
    </lineage>
</organism>
<dbReference type="SUPFAM" id="SSF55073">
    <property type="entry name" value="Nucleotide cyclase"/>
    <property type="match status" value="1"/>
</dbReference>
<dbReference type="PROSITE" id="PS50887">
    <property type="entry name" value="GGDEF"/>
    <property type="match status" value="1"/>
</dbReference>
<evidence type="ECO:0000259" key="4">
    <source>
        <dbReference type="PROSITE" id="PS50887"/>
    </source>
</evidence>
<dbReference type="InterPro" id="IPR043128">
    <property type="entry name" value="Rev_trsase/Diguanyl_cyclase"/>
</dbReference>
<dbReference type="EMBL" id="CP032509">
    <property type="protein sequence ID" value="AZN71201.1"/>
    <property type="molecule type" value="Genomic_DNA"/>
</dbReference>
<evidence type="ECO:0000256" key="1">
    <source>
        <dbReference type="ARBA" id="ARBA00012528"/>
    </source>
</evidence>
<feature type="transmembrane region" description="Helical" evidence="3">
    <location>
        <begin position="180"/>
        <end position="202"/>
    </location>
</feature>
<dbReference type="CDD" id="cd01949">
    <property type="entry name" value="GGDEF"/>
    <property type="match status" value="1"/>
</dbReference>
<evidence type="ECO:0000256" key="3">
    <source>
        <dbReference type="SAM" id="Phobius"/>
    </source>
</evidence>
<reference evidence="5 6" key="1">
    <citation type="submission" date="2018-09" db="EMBL/GenBank/DDBJ databases">
        <title>Marinorhizobium profundi gen. nov., sp. nov., isolated from a deep-sea sediment sample from the New Britain Trench and proposal of Marinorhizobiaceae fam. nov. in the order Rhizobiales of the class Alphaproteobacteria.</title>
        <authorList>
            <person name="Cao J."/>
        </authorList>
    </citation>
    <scope>NUCLEOTIDE SEQUENCE [LARGE SCALE GENOMIC DNA]</scope>
    <source>
        <strain evidence="5 6">WS11</strain>
    </source>
</reference>
<keyword evidence="3" id="KW-1133">Transmembrane helix</keyword>
<name>A0A3S9B2U6_9HYPH</name>
<dbReference type="InterPro" id="IPR050469">
    <property type="entry name" value="Diguanylate_Cyclase"/>
</dbReference>
<keyword evidence="3" id="KW-0472">Membrane</keyword>
<dbReference type="SUPFAM" id="SSF55781">
    <property type="entry name" value="GAF domain-like"/>
    <property type="match status" value="1"/>
</dbReference>
<evidence type="ECO:0000256" key="2">
    <source>
        <dbReference type="ARBA" id="ARBA00034247"/>
    </source>
</evidence>
<keyword evidence="3" id="KW-0812">Transmembrane</keyword>
<dbReference type="OrthoDB" id="9812260at2"/>
<dbReference type="Proteomes" id="UP000268192">
    <property type="component" value="Chromosome"/>
</dbReference>
<dbReference type="KEGG" id="abaw:D5400_07885"/>
<sequence>MTHSGRRNRFLAVAVPLVLLGINSWFLHTSVNQLFLASQWVRQSLEVRETLIGIKADLLSAETGQRGYLLTSEQLYLAPYHQAEVELRQKMRALDQTLAQTEDYRRRFREMNRLVDQKLDELASTIQVHGEQGSDASNALVAQNRGKFMMDRLRLLIGELQQLENQELREREARYEAARIVAFISFAVLMAAVVGLFATIWWSTRRAVLNKHEAAKQIESYANSLNDTVSRLTVERSEITLLNEAGSFLQSCNTMSEVADLAGPFMQRLFPALSGGLYIYAASRNQLTVLVQWGEGTPDEVIDPQECWALRRGMVHHHEQAGSAPSCRHHHDARDTLCLPLLAHGEAIGLLALKVPENGNQIAPETIRLANMLVHQLGLTLSNIRLRETLNEQSIRDPLTNAFNRRYLDMVAEKEIAQARRLGQNVAIAMLDIDHFKRFNDLNGHLAGDVALSSVVDHLQENLRSGDWLFRYGGEEFLVMMRGVSPENAQSRFERIIASVSELQLSHEERALPKVTISVGMAMFPENGFDFTDLVALADDALYRAKKEGRNRLCVAERTESLMLLTA</sequence>
<dbReference type="Gene3D" id="3.30.450.40">
    <property type="match status" value="1"/>
</dbReference>
<dbReference type="InterPro" id="IPR029787">
    <property type="entry name" value="Nucleotide_cyclase"/>
</dbReference>
<dbReference type="NCBIfam" id="TIGR00254">
    <property type="entry name" value="GGDEF"/>
    <property type="match status" value="1"/>
</dbReference>
<keyword evidence="6" id="KW-1185">Reference proteome</keyword>
<dbReference type="GO" id="GO:1902201">
    <property type="term" value="P:negative regulation of bacterial-type flagellum-dependent cell motility"/>
    <property type="evidence" value="ECO:0007669"/>
    <property type="project" value="TreeGrafter"/>
</dbReference>
<dbReference type="Pfam" id="PF05227">
    <property type="entry name" value="CHASE3"/>
    <property type="match status" value="1"/>
</dbReference>
<dbReference type="GO" id="GO:0043709">
    <property type="term" value="P:cell adhesion involved in single-species biofilm formation"/>
    <property type="evidence" value="ECO:0007669"/>
    <property type="project" value="TreeGrafter"/>
</dbReference>
<dbReference type="InterPro" id="IPR000160">
    <property type="entry name" value="GGDEF_dom"/>
</dbReference>
<dbReference type="PANTHER" id="PTHR45138:SF9">
    <property type="entry name" value="DIGUANYLATE CYCLASE DGCM-RELATED"/>
    <property type="match status" value="1"/>
</dbReference>
<protein>
    <recommendedName>
        <fullName evidence="1">diguanylate cyclase</fullName>
        <ecNumber evidence="1">2.7.7.65</ecNumber>
    </recommendedName>
</protein>
<dbReference type="Pfam" id="PF13492">
    <property type="entry name" value="GAF_3"/>
    <property type="match status" value="1"/>
</dbReference>